<feature type="region of interest" description="Disordered" evidence="12">
    <location>
        <begin position="818"/>
        <end position="850"/>
    </location>
</feature>
<dbReference type="InterPro" id="IPR017970">
    <property type="entry name" value="Homeobox_CS"/>
</dbReference>
<dbReference type="Proteomes" id="UP001239994">
    <property type="component" value="Unassembled WGS sequence"/>
</dbReference>
<feature type="compositionally biased region" description="Basic residues" evidence="12">
    <location>
        <begin position="818"/>
        <end position="830"/>
    </location>
</feature>
<dbReference type="SMART" id="SM00389">
    <property type="entry name" value="HOX"/>
    <property type="match status" value="2"/>
</dbReference>
<dbReference type="AlphaFoldDB" id="A0AAD8YZQ2"/>
<feature type="compositionally biased region" description="Low complexity" evidence="12">
    <location>
        <begin position="312"/>
        <end position="328"/>
    </location>
</feature>
<evidence type="ECO:0000256" key="6">
    <source>
        <dbReference type="ARBA" id="ARBA00023125"/>
    </source>
</evidence>
<dbReference type="GO" id="GO:0005634">
    <property type="term" value="C:nucleus"/>
    <property type="evidence" value="ECO:0007669"/>
    <property type="project" value="UniProtKB-SubCell"/>
</dbReference>
<feature type="domain" description="Homeobox" evidence="13">
    <location>
        <begin position="399"/>
        <end position="459"/>
    </location>
</feature>
<keyword evidence="6 10" id="KW-0238">DNA-binding</keyword>
<dbReference type="GO" id="GO:0045944">
    <property type="term" value="P:positive regulation of transcription by RNA polymerase II"/>
    <property type="evidence" value="ECO:0007669"/>
    <property type="project" value="UniProtKB-ARBA"/>
</dbReference>
<dbReference type="InterPro" id="IPR025281">
    <property type="entry name" value="DUF4074"/>
</dbReference>
<dbReference type="CDD" id="cd00086">
    <property type="entry name" value="homeodomain"/>
    <property type="match status" value="2"/>
</dbReference>
<evidence type="ECO:0000256" key="1">
    <source>
        <dbReference type="ARBA" id="ARBA00003263"/>
    </source>
</evidence>
<feature type="DNA-binding region" description="Homeobox" evidence="10">
    <location>
        <begin position="168"/>
        <end position="247"/>
    </location>
</feature>
<dbReference type="EMBL" id="JAROKS010000022">
    <property type="protein sequence ID" value="KAK1789659.1"/>
    <property type="molecule type" value="Genomic_DNA"/>
</dbReference>
<evidence type="ECO:0000256" key="8">
    <source>
        <dbReference type="ARBA" id="ARBA00023163"/>
    </source>
</evidence>
<dbReference type="PANTHER" id="PTHR45664:SF5">
    <property type="entry name" value="HOMEOBOX PROTEIN HOX-D3"/>
    <property type="match status" value="1"/>
</dbReference>
<protein>
    <recommendedName>
        <fullName evidence="13">Homeobox domain-containing protein</fullName>
    </recommendedName>
</protein>
<dbReference type="GO" id="GO:0000981">
    <property type="term" value="F:DNA-binding transcription factor activity, RNA polymerase II-specific"/>
    <property type="evidence" value="ECO:0007669"/>
    <property type="project" value="InterPro"/>
</dbReference>
<evidence type="ECO:0000313" key="15">
    <source>
        <dbReference type="Proteomes" id="UP001239994"/>
    </source>
</evidence>
<feature type="domain" description="Homeobox" evidence="13">
    <location>
        <begin position="166"/>
        <end position="246"/>
    </location>
</feature>
<dbReference type="FunFam" id="1.10.10.60:FF:000094">
    <property type="entry name" value="Homeobox protein Hox-A3"/>
    <property type="match status" value="1"/>
</dbReference>
<feature type="compositionally biased region" description="Polar residues" evidence="12">
    <location>
        <begin position="335"/>
        <end position="362"/>
    </location>
</feature>
<evidence type="ECO:0000256" key="5">
    <source>
        <dbReference type="ARBA" id="ARBA00023015"/>
    </source>
</evidence>
<dbReference type="InterPro" id="IPR020479">
    <property type="entry name" value="HD_metazoa"/>
</dbReference>
<dbReference type="PROSITE" id="PS00027">
    <property type="entry name" value="HOMEOBOX_1"/>
    <property type="match status" value="1"/>
</dbReference>
<evidence type="ECO:0000256" key="12">
    <source>
        <dbReference type="SAM" id="MobiDB-lite"/>
    </source>
</evidence>
<feature type="compositionally biased region" description="Polar residues" evidence="12">
    <location>
        <begin position="1043"/>
        <end position="1064"/>
    </location>
</feature>
<dbReference type="GO" id="GO:0000978">
    <property type="term" value="F:RNA polymerase II cis-regulatory region sequence-specific DNA binding"/>
    <property type="evidence" value="ECO:0007669"/>
    <property type="project" value="TreeGrafter"/>
</dbReference>
<dbReference type="PROSITE" id="PS50071">
    <property type="entry name" value="HOMEOBOX_2"/>
    <property type="match status" value="2"/>
</dbReference>
<feature type="region of interest" description="Disordered" evidence="12">
    <location>
        <begin position="929"/>
        <end position="1101"/>
    </location>
</feature>
<comment type="caution">
    <text evidence="14">The sequence shown here is derived from an EMBL/GenBank/DDBJ whole genome shotgun (WGS) entry which is preliminary data.</text>
</comment>
<feature type="compositionally biased region" description="Low complexity" evidence="12">
    <location>
        <begin position="840"/>
        <end position="849"/>
    </location>
</feature>
<feature type="region of interest" description="Disordered" evidence="12">
    <location>
        <begin position="459"/>
        <end position="484"/>
    </location>
</feature>
<evidence type="ECO:0000259" key="13">
    <source>
        <dbReference type="PROSITE" id="PS50071"/>
    </source>
</evidence>
<evidence type="ECO:0000256" key="9">
    <source>
        <dbReference type="ARBA" id="ARBA00023242"/>
    </source>
</evidence>
<organism evidence="14 15">
    <name type="scientific">Electrophorus voltai</name>
    <dbReference type="NCBI Taxonomy" id="2609070"/>
    <lineage>
        <taxon>Eukaryota</taxon>
        <taxon>Metazoa</taxon>
        <taxon>Chordata</taxon>
        <taxon>Craniata</taxon>
        <taxon>Vertebrata</taxon>
        <taxon>Euteleostomi</taxon>
        <taxon>Actinopterygii</taxon>
        <taxon>Neopterygii</taxon>
        <taxon>Teleostei</taxon>
        <taxon>Ostariophysi</taxon>
        <taxon>Gymnotiformes</taxon>
        <taxon>Gymnotoidei</taxon>
        <taxon>Gymnotidae</taxon>
        <taxon>Electrophorus</taxon>
    </lineage>
</organism>
<comment type="subcellular location">
    <subcellularLocation>
        <location evidence="2 10 11">Nucleus</location>
    </subcellularLocation>
</comment>
<dbReference type="InterPro" id="IPR001827">
    <property type="entry name" value="Homeobox_Antennapedia_CS"/>
</dbReference>
<feature type="region of interest" description="Disordered" evidence="12">
    <location>
        <begin position="292"/>
        <end position="404"/>
    </location>
</feature>
<dbReference type="InterPro" id="IPR009057">
    <property type="entry name" value="Homeodomain-like_sf"/>
</dbReference>
<feature type="compositionally biased region" description="Basic and acidic residues" evidence="12">
    <location>
        <begin position="1089"/>
        <end position="1101"/>
    </location>
</feature>
<accession>A0AAD8YZQ2</accession>
<dbReference type="Gene3D" id="1.10.10.60">
    <property type="entry name" value="Homeodomain-like"/>
    <property type="match status" value="2"/>
</dbReference>
<evidence type="ECO:0000313" key="14">
    <source>
        <dbReference type="EMBL" id="KAK1789659.1"/>
    </source>
</evidence>
<dbReference type="PANTHER" id="PTHR45664">
    <property type="entry name" value="PROTEIN ZERKNUELLT 1-RELATED"/>
    <property type="match status" value="1"/>
</dbReference>
<comment type="similarity">
    <text evidence="3">Belongs to the Antp homeobox family.</text>
</comment>
<proteinExistence type="inferred from homology"/>
<keyword evidence="8" id="KW-0804">Transcription</keyword>
<feature type="compositionally biased region" description="Basic and acidic residues" evidence="12">
    <location>
        <begin position="966"/>
        <end position="983"/>
    </location>
</feature>
<dbReference type="Pfam" id="PF00046">
    <property type="entry name" value="Homeodomain"/>
    <property type="match status" value="1"/>
</dbReference>
<evidence type="ECO:0000256" key="7">
    <source>
        <dbReference type="ARBA" id="ARBA00023155"/>
    </source>
</evidence>
<evidence type="ECO:0000256" key="3">
    <source>
        <dbReference type="ARBA" id="ARBA00009107"/>
    </source>
</evidence>
<dbReference type="PROSITE" id="PS00032">
    <property type="entry name" value="ANTENNAPEDIA"/>
    <property type="match status" value="2"/>
</dbReference>
<dbReference type="PRINTS" id="PR00024">
    <property type="entry name" value="HOMEOBOX"/>
</dbReference>
<evidence type="ECO:0000256" key="10">
    <source>
        <dbReference type="PROSITE-ProRule" id="PRU00108"/>
    </source>
</evidence>
<dbReference type="InterPro" id="IPR001356">
    <property type="entry name" value="HD"/>
</dbReference>
<reference evidence="14" key="1">
    <citation type="submission" date="2023-03" db="EMBL/GenBank/DDBJ databases">
        <title>Electrophorus voltai genome.</title>
        <authorList>
            <person name="Bian C."/>
        </authorList>
    </citation>
    <scope>NUCLEOTIDE SEQUENCE</scope>
    <source>
        <strain evidence="14">CB-2022</strain>
        <tissue evidence="14">Muscle</tissue>
    </source>
</reference>
<feature type="DNA-binding region" description="Homeobox" evidence="10">
    <location>
        <begin position="401"/>
        <end position="460"/>
    </location>
</feature>
<evidence type="ECO:0000256" key="4">
    <source>
        <dbReference type="ARBA" id="ARBA00022473"/>
    </source>
</evidence>
<comment type="function">
    <text evidence="1">Sequence-specific transcription factor which is part of a developmental regulatory system that provides cells with specific positional identities on the anterior-posterior axis.</text>
</comment>
<evidence type="ECO:0000256" key="11">
    <source>
        <dbReference type="RuleBase" id="RU000682"/>
    </source>
</evidence>
<keyword evidence="7 10" id="KW-0371">Homeobox</keyword>
<dbReference type="SUPFAM" id="SSF46689">
    <property type="entry name" value="Homeodomain-like"/>
    <property type="match status" value="1"/>
</dbReference>
<dbReference type="Pfam" id="PF13293">
    <property type="entry name" value="DUF4074"/>
    <property type="match status" value="1"/>
</dbReference>
<keyword evidence="4" id="KW-0217">Developmental protein</keyword>
<evidence type="ECO:0000256" key="2">
    <source>
        <dbReference type="ARBA" id="ARBA00004123"/>
    </source>
</evidence>
<keyword evidence="5" id="KW-0805">Transcription regulation</keyword>
<feature type="compositionally biased region" description="Polar residues" evidence="12">
    <location>
        <begin position="376"/>
        <end position="388"/>
    </location>
</feature>
<keyword evidence="9 10" id="KW-0539">Nucleus</keyword>
<name>A0AAD8YZQ2_9TELE</name>
<keyword evidence="15" id="KW-1185">Reference proteome</keyword>
<gene>
    <name evidence="14" type="ORF">P4O66_014910</name>
</gene>
<sequence length="1101" mass="121143">MTASRRALWREGKKDNSRKISIFYLQKLMAMSSYMVNSKYVDPKFPPCEEYSQNSYIPEQGSGYYSPSQDSAFQHPRIYSRSNYTEQPYSCNTVQGSTVQPGHVQDRAFPAQNEQCSPVQISGPRTCGQQQNTKNQNGIQTKQPAIVYPWMKKVHVSTVNPDYPGAEPKRSRTAYTRQQVLELEKEFHFNSLAFEMVQIKFTDKESDSSEHRTRKKKLKTLLKACGMQDHKTKAWFKTFKMQKATYYDNAGLFGGYSYPKSDSYTYGPAHQSYPNSNMENEYQGPICPIQTTAVRPPAHKNSDINGSCMRPSGSQGSQPESSGDQQQQAPPLAATSPNSNSTNTQKKKSPSNNGANTATPVITKQIFPWMKETRQNSKQKSTSCTTPGETCDDKSPPGPASKRVRTAYTSAQLVELEKEFHFNRYLCRPRRVEMANLLNLTERQIKIWFQNRRMKYKKDQKSKGIMHSPLGHSPDRSPPLSGPNHVGYSAQLPNVNSLSYDAPSPPSFAKPQQNMYGLAAYTAPLGGCIPQQKRYPGTEYDHHSMQGNGSFANANLQGSPVYVGGNFVDSMPASGPMFNLGHLPHPSSASVDYSCAAQIPGNHHHGPCDPHPTYTDLTSHHASQGRLQEAPKLTHFASIQTQCAGSARDQKAGYTSVLLIGYYSGEDMTLKAKFCQEEHKAVPLPYQRETQRKLATGSVDHVTNIHLTSSGSGVCFSGSAVSYEGSCGYCTEAEDENVPTPFRSPVYSGSASFYPTESFFHSTGEEHLYKENGKTSLGYDSHQSSTPSQGSCLKAASWSEDTEGVVNTFDWMKIKRKGTKNMKVQSHHRNAKDSPHPRAPHAGGHAACGDGLKPRVGTLVRVMGVTLDDVALEGKRPMEGVRWRSQREGGSVLQAVVPHSAGLNVSVCVRELAMDQSAGSDRFGDFSHALEKQPACRQRSRYGGGRRDDGPPHSTTALMSAAGRVVKAESEKERARTIERESHPSPAGRGGPGQTPMTLVGTGDRESKFNSDYGVHPSAPGSHRIHTTSLSSKPVSEAALSAETEQGNPDTQQSETEDQISSPLAWSPCPPTELSRLSNKGQVACGVEAGDRVRERKREKN</sequence>